<organism evidence="1 2">
    <name type="scientific">Rhizophagus clarus</name>
    <dbReference type="NCBI Taxonomy" id="94130"/>
    <lineage>
        <taxon>Eukaryota</taxon>
        <taxon>Fungi</taxon>
        <taxon>Fungi incertae sedis</taxon>
        <taxon>Mucoromycota</taxon>
        <taxon>Glomeromycotina</taxon>
        <taxon>Glomeromycetes</taxon>
        <taxon>Glomerales</taxon>
        <taxon>Glomeraceae</taxon>
        <taxon>Rhizophagus</taxon>
    </lineage>
</organism>
<accession>A0A8H3QBD0</accession>
<dbReference type="EMBL" id="BLAL01000005">
    <property type="protein sequence ID" value="GES72996.1"/>
    <property type="molecule type" value="Genomic_DNA"/>
</dbReference>
<proteinExistence type="predicted"/>
<evidence type="ECO:0000313" key="2">
    <source>
        <dbReference type="Proteomes" id="UP000615446"/>
    </source>
</evidence>
<reference evidence="1" key="1">
    <citation type="submission" date="2019-10" db="EMBL/GenBank/DDBJ databases">
        <title>Conservation and host-specific expression of non-tandemly repeated heterogenous ribosome RNA gene in arbuscular mycorrhizal fungi.</title>
        <authorList>
            <person name="Maeda T."/>
            <person name="Kobayashi Y."/>
            <person name="Nakagawa T."/>
            <person name="Ezawa T."/>
            <person name="Yamaguchi K."/>
            <person name="Bino T."/>
            <person name="Nishimoto Y."/>
            <person name="Shigenobu S."/>
            <person name="Kawaguchi M."/>
        </authorList>
    </citation>
    <scope>NUCLEOTIDE SEQUENCE</scope>
    <source>
        <strain evidence="1">HR1</strain>
    </source>
</reference>
<gene>
    <name evidence="1" type="ORF">RCL2_000054100</name>
</gene>
<dbReference type="Proteomes" id="UP000615446">
    <property type="component" value="Unassembled WGS sequence"/>
</dbReference>
<name>A0A8H3QBD0_9GLOM</name>
<comment type="caution">
    <text evidence="1">The sequence shown here is derived from an EMBL/GenBank/DDBJ whole genome shotgun (WGS) entry which is preliminary data.</text>
</comment>
<sequence length="82" mass="9661">MSSPANSFNEIYDAIKEGREYADPRPFNPFTILVHPYLQNFCLSISLQTHRLYKTLFLKREIKKFRTYSIITEVLATEIFIA</sequence>
<protein>
    <submittedName>
        <fullName evidence="1">Uncharacterized protein</fullName>
    </submittedName>
</protein>
<evidence type="ECO:0000313" key="1">
    <source>
        <dbReference type="EMBL" id="GES72996.1"/>
    </source>
</evidence>
<dbReference type="AlphaFoldDB" id="A0A8H3QBD0"/>